<name>A0A7R9FNX2_9CRUS</name>
<dbReference type="AlphaFoldDB" id="A0A7R9FNX2"/>
<feature type="transmembrane region" description="Helical" evidence="11">
    <location>
        <begin position="20"/>
        <end position="37"/>
    </location>
</feature>
<keyword evidence="5 10" id="KW-0769">Symport</keyword>
<feature type="transmembrane region" description="Helical" evidence="11">
    <location>
        <begin position="323"/>
        <end position="344"/>
    </location>
</feature>
<feature type="transmembrane region" description="Helical" evidence="11">
    <location>
        <begin position="49"/>
        <end position="69"/>
    </location>
</feature>
<comment type="similarity">
    <text evidence="2 10">Belongs to the sodium:neurotransmitter symporter (SNF) (TC 2.A.22) family.</text>
</comment>
<dbReference type="PROSITE" id="PS50267">
    <property type="entry name" value="NA_NEUROTRAN_SYMP_3"/>
    <property type="match status" value="1"/>
</dbReference>
<feature type="binding site" evidence="8">
    <location>
        <position position="27"/>
    </location>
    <ligand>
        <name>Na(+)</name>
        <dbReference type="ChEBI" id="CHEBI:29101"/>
        <label>1</label>
    </ligand>
</feature>
<evidence type="ECO:0000256" key="3">
    <source>
        <dbReference type="ARBA" id="ARBA00022448"/>
    </source>
</evidence>
<evidence type="ECO:0000313" key="13">
    <source>
        <dbReference type="Proteomes" id="UP000677054"/>
    </source>
</evidence>
<dbReference type="PROSITE" id="PS00610">
    <property type="entry name" value="NA_NEUROTRAN_SYMP_1"/>
    <property type="match status" value="1"/>
</dbReference>
<dbReference type="Pfam" id="PF00209">
    <property type="entry name" value="SNF"/>
    <property type="match status" value="2"/>
</dbReference>
<dbReference type="GO" id="GO:0015375">
    <property type="term" value="F:glycine:sodium symporter activity"/>
    <property type="evidence" value="ECO:0007669"/>
    <property type="project" value="TreeGrafter"/>
</dbReference>
<sequence length="408" mass="45910">MKRETKTAERGHWTGKCDFFFSALGFAVGLTNIWKFPYLCYKYGGGAFLLPYIFMLFLVGIPMFLVELTIGQFSAFTPIKCFSNMAPVLAGIGMTSFLESIKDIVSYNMIIAWSLYYLGLSFKSDLPWTHCGQAHNTQRCYSDTEKRFCIERNDSNVYFNGTCFDAAIAEREGISEIPPGERISASEEYMKHSVLGITSGLEELGTLQWRLVLSYFAAWVLIFLCLCKGIRSSGKVVYFTATFPYVVLVALLVRGVTLPGAMDGIRFYIVPQWDKVMNIKVEILFLAISRLGRVFTSFCLKVVELICEWPYSPYSLEQVWEQALAQILGSLSLGGGGLITLASYNRFRYNLIRDTWMVSLGNSFTSIFGGFAIFSTLGFMAHQLEVPVDQVRRSVEAGKANGRNDWKA</sequence>
<organism evidence="12">
    <name type="scientific">Darwinula stevensoni</name>
    <dbReference type="NCBI Taxonomy" id="69355"/>
    <lineage>
        <taxon>Eukaryota</taxon>
        <taxon>Metazoa</taxon>
        <taxon>Ecdysozoa</taxon>
        <taxon>Arthropoda</taxon>
        <taxon>Crustacea</taxon>
        <taxon>Oligostraca</taxon>
        <taxon>Ostracoda</taxon>
        <taxon>Podocopa</taxon>
        <taxon>Podocopida</taxon>
        <taxon>Darwinulocopina</taxon>
        <taxon>Darwinuloidea</taxon>
        <taxon>Darwinulidae</taxon>
        <taxon>Darwinula</taxon>
    </lineage>
</organism>
<feature type="binding site" evidence="8">
    <location>
        <position position="330"/>
    </location>
    <ligand>
        <name>Na(+)</name>
        <dbReference type="ChEBI" id="CHEBI:29101"/>
        <label>1</label>
    </ligand>
</feature>
<evidence type="ECO:0000256" key="6">
    <source>
        <dbReference type="ARBA" id="ARBA00022989"/>
    </source>
</evidence>
<keyword evidence="8" id="KW-0915">Sodium</keyword>
<feature type="transmembrane region" description="Helical" evidence="11">
    <location>
        <begin position="243"/>
        <end position="262"/>
    </location>
</feature>
<feature type="binding site" evidence="8">
    <location>
        <position position="25"/>
    </location>
    <ligand>
        <name>Na(+)</name>
        <dbReference type="ChEBI" id="CHEBI:29101"/>
        <label>1</label>
    </ligand>
</feature>
<dbReference type="GO" id="GO:0046872">
    <property type="term" value="F:metal ion binding"/>
    <property type="evidence" value="ECO:0007669"/>
    <property type="project" value="UniProtKB-KW"/>
</dbReference>
<dbReference type="EMBL" id="CAJPEV010002443">
    <property type="protein sequence ID" value="CAG0896895.1"/>
    <property type="molecule type" value="Genomic_DNA"/>
</dbReference>
<feature type="transmembrane region" description="Helical" evidence="11">
    <location>
        <begin position="356"/>
        <end position="381"/>
    </location>
</feature>
<accession>A0A7R9FNX2</accession>
<evidence type="ECO:0000256" key="9">
    <source>
        <dbReference type="PIRSR" id="PIRSR600175-2"/>
    </source>
</evidence>
<evidence type="ECO:0000256" key="2">
    <source>
        <dbReference type="ARBA" id="ARBA00006459"/>
    </source>
</evidence>
<protein>
    <recommendedName>
        <fullName evidence="10">Transporter</fullName>
    </recommendedName>
</protein>
<keyword evidence="3 10" id="KW-0813">Transport</keyword>
<keyword evidence="4 10" id="KW-0812">Transmembrane</keyword>
<evidence type="ECO:0000256" key="8">
    <source>
        <dbReference type="PIRSR" id="PIRSR600175-1"/>
    </source>
</evidence>
<evidence type="ECO:0000256" key="4">
    <source>
        <dbReference type="ARBA" id="ARBA00022692"/>
    </source>
</evidence>
<feature type="transmembrane region" description="Helical" evidence="11">
    <location>
        <begin position="211"/>
        <end position="231"/>
    </location>
</feature>
<comment type="subcellular location">
    <subcellularLocation>
        <location evidence="1">Membrane</location>
        <topology evidence="1">Multi-pass membrane protein</topology>
    </subcellularLocation>
</comment>
<feature type="binding site" evidence="8">
    <location>
        <position position="362"/>
    </location>
    <ligand>
        <name>Na(+)</name>
        <dbReference type="ChEBI" id="CHEBI:29101"/>
        <label>1</label>
    </ligand>
</feature>
<reference evidence="12" key="1">
    <citation type="submission" date="2020-11" db="EMBL/GenBank/DDBJ databases">
        <authorList>
            <person name="Tran Van P."/>
        </authorList>
    </citation>
    <scope>NUCLEOTIDE SEQUENCE</scope>
</reference>
<feature type="binding site" evidence="8">
    <location>
        <position position="28"/>
    </location>
    <ligand>
        <name>Na(+)</name>
        <dbReference type="ChEBI" id="CHEBI:29101"/>
        <label>1</label>
    </ligand>
</feature>
<proteinExistence type="inferred from homology"/>
<gene>
    <name evidence="12" type="ORF">DSTB1V02_LOCUS9473</name>
</gene>
<dbReference type="Proteomes" id="UP000677054">
    <property type="component" value="Unassembled WGS sequence"/>
</dbReference>
<evidence type="ECO:0000256" key="10">
    <source>
        <dbReference type="RuleBase" id="RU003732"/>
    </source>
</evidence>
<keyword evidence="6 11" id="KW-1133">Transmembrane helix</keyword>
<dbReference type="InterPro" id="IPR037272">
    <property type="entry name" value="SNS_sf"/>
</dbReference>
<dbReference type="PANTHER" id="PTHR11616:SF240">
    <property type="entry name" value="BLOATED TUBULES, ISOFORM B-RELATED"/>
    <property type="match status" value="1"/>
</dbReference>
<keyword evidence="8" id="KW-0479">Metal-binding</keyword>
<feature type="transmembrane region" description="Helical" evidence="11">
    <location>
        <begin position="104"/>
        <end position="120"/>
    </location>
</feature>
<dbReference type="GO" id="GO:0005886">
    <property type="term" value="C:plasma membrane"/>
    <property type="evidence" value="ECO:0007669"/>
    <property type="project" value="TreeGrafter"/>
</dbReference>
<keyword evidence="13" id="KW-1185">Reference proteome</keyword>
<feature type="binding site" evidence="8">
    <location>
        <position position="32"/>
    </location>
    <ligand>
        <name>Na(+)</name>
        <dbReference type="ChEBI" id="CHEBI:29101"/>
        <label>1</label>
    </ligand>
</feature>
<dbReference type="InterPro" id="IPR000175">
    <property type="entry name" value="Na/ntran_symport"/>
</dbReference>
<keyword evidence="9" id="KW-1015">Disulfide bond</keyword>
<dbReference type="SUPFAM" id="SSF161070">
    <property type="entry name" value="SNF-like"/>
    <property type="match status" value="2"/>
</dbReference>
<evidence type="ECO:0000256" key="5">
    <source>
        <dbReference type="ARBA" id="ARBA00022847"/>
    </source>
</evidence>
<dbReference type="PANTHER" id="PTHR11616">
    <property type="entry name" value="SODIUM/CHLORIDE DEPENDENT TRANSPORTER"/>
    <property type="match status" value="1"/>
</dbReference>
<dbReference type="OrthoDB" id="6581954at2759"/>
<keyword evidence="7 11" id="KW-0472">Membrane</keyword>
<dbReference type="EMBL" id="LR901960">
    <property type="protein sequence ID" value="CAD7249685.1"/>
    <property type="molecule type" value="Genomic_DNA"/>
</dbReference>
<evidence type="ECO:0000256" key="1">
    <source>
        <dbReference type="ARBA" id="ARBA00004141"/>
    </source>
</evidence>
<feature type="disulfide bond" evidence="9">
    <location>
        <begin position="131"/>
        <end position="140"/>
    </location>
</feature>
<evidence type="ECO:0000313" key="12">
    <source>
        <dbReference type="EMBL" id="CAD7249685.1"/>
    </source>
</evidence>
<evidence type="ECO:0000256" key="7">
    <source>
        <dbReference type="ARBA" id="ARBA00023136"/>
    </source>
</evidence>
<evidence type="ECO:0000256" key="11">
    <source>
        <dbReference type="SAM" id="Phobius"/>
    </source>
</evidence>
<dbReference type="PRINTS" id="PR00176">
    <property type="entry name" value="NANEUSMPORT"/>
</dbReference>